<dbReference type="Gene3D" id="3.90.1580.10">
    <property type="entry name" value="paralog of FGE (formylglycine-generating enzyme)"/>
    <property type="match status" value="1"/>
</dbReference>
<name>A0ABQ2YDC1_9GAMM</name>
<evidence type="ECO:0000313" key="2">
    <source>
        <dbReference type="EMBL" id="GGX80625.1"/>
    </source>
</evidence>
<dbReference type="PANTHER" id="PTHR23150:SF19">
    <property type="entry name" value="FORMYLGLYCINE-GENERATING ENZYME"/>
    <property type="match status" value="1"/>
</dbReference>
<accession>A0ABQ2YDC1</accession>
<gene>
    <name evidence="2" type="ORF">GCM10007160_04780</name>
</gene>
<dbReference type="Pfam" id="PF03781">
    <property type="entry name" value="FGE-sulfatase"/>
    <property type="match status" value="1"/>
</dbReference>
<dbReference type="InterPro" id="IPR016187">
    <property type="entry name" value="CTDL_fold"/>
</dbReference>
<dbReference type="InterPro" id="IPR042095">
    <property type="entry name" value="SUMF_sf"/>
</dbReference>
<evidence type="ECO:0000313" key="3">
    <source>
        <dbReference type="Proteomes" id="UP000653056"/>
    </source>
</evidence>
<evidence type="ECO:0000259" key="1">
    <source>
        <dbReference type="Pfam" id="PF03781"/>
    </source>
</evidence>
<dbReference type="InterPro" id="IPR051043">
    <property type="entry name" value="Sulfatase_Mod_Factor_Kinase"/>
</dbReference>
<reference evidence="3" key="1">
    <citation type="journal article" date="2019" name="Int. J. Syst. Evol. Microbiol.">
        <title>The Global Catalogue of Microorganisms (GCM) 10K type strain sequencing project: providing services to taxonomists for standard genome sequencing and annotation.</title>
        <authorList>
            <consortium name="The Broad Institute Genomics Platform"/>
            <consortium name="The Broad Institute Genome Sequencing Center for Infectious Disease"/>
            <person name="Wu L."/>
            <person name="Ma J."/>
        </authorList>
    </citation>
    <scope>NUCLEOTIDE SEQUENCE [LARGE SCALE GENOMIC DNA]</scope>
    <source>
        <strain evidence="3">KCTC 22228</strain>
    </source>
</reference>
<protein>
    <recommendedName>
        <fullName evidence="1">Sulfatase-modifying factor enzyme-like domain-containing protein</fullName>
    </recommendedName>
</protein>
<organism evidence="2 3">
    <name type="scientific">Litchfieldella qijiaojingensis</name>
    <dbReference type="NCBI Taxonomy" id="980347"/>
    <lineage>
        <taxon>Bacteria</taxon>
        <taxon>Pseudomonadati</taxon>
        <taxon>Pseudomonadota</taxon>
        <taxon>Gammaproteobacteria</taxon>
        <taxon>Oceanospirillales</taxon>
        <taxon>Halomonadaceae</taxon>
        <taxon>Litchfieldella</taxon>
    </lineage>
</organism>
<dbReference type="Proteomes" id="UP000653056">
    <property type="component" value="Unassembled WGS sequence"/>
</dbReference>
<dbReference type="PANTHER" id="PTHR23150">
    <property type="entry name" value="SULFATASE MODIFYING FACTOR 1, 2"/>
    <property type="match status" value="1"/>
</dbReference>
<sequence length="303" mass="33275">MGKTTKYSPEVRERNILRYLVSLAGVAVFCVLPLAAGAGEHTIVPPPVEMVPAGAFIAGSDREERELAYRLDEAAYGHSRTRERGWYEHEMPRQQLQTSAYAITRSPITNAQYEAFVSATDHRAPDVAPDVWAEYGLIHPFKSTRRFAWTGGTPPAGRENHPVVLVSHGDAMAYAAWLSEVTGATWRLPTEVEWEKAARGTEGQLFPWGSTWDPNRLNSADAGPYDTVPVGSYPQSASPFGLLDPSGQVYEWTASPGEKGGYVVKGGSWDDQGCGVCRPAARHVRPADLKHILVGFRLVRELD</sequence>
<comment type="caution">
    <text evidence="2">The sequence shown here is derived from an EMBL/GenBank/DDBJ whole genome shotgun (WGS) entry which is preliminary data.</text>
</comment>
<proteinExistence type="predicted"/>
<dbReference type="EMBL" id="BMXS01000002">
    <property type="protein sequence ID" value="GGX80625.1"/>
    <property type="molecule type" value="Genomic_DNA"/>
</dbReference>
<keyword evidence="3" id="KW-1185">Reference proteome</keyword>
<dbReference type="InterPro" id="IPR005532">
    <property type="entry name" value="SUMF_dom"/>
</dbReference>
<feature type="domain" description="Sulfatase-modifying factor enzyme-like" evidence="1">
    <location>
        <begin position="76"/>
        <end position="300"/>
    </location>
</feature>
<dbReference type="SUPFAM" id="SSF56436">
    <property type="entry name" value="C-type lectin-like"/>
    <property type="match status" value="1"/>
</dbReference>
<dbReference type="RefSeq" id="WP_189465881.1">
    <property type="nucleotide sequence ID" value="NZ_BMXS01000002.1"/>
</dbReference>